<gene>
    <name evidence="3" type="ORF">DICVIV_01054</name>
</gene>
<evidence type="ECO:0000313" key="3">
    <source>
        <dbReference type="EMBL" id="KJH52710.1"/>
    </source>
</evidence>
<evidence type="ECO:0000259" key="2">
    <source>
        <dbReference type="PROSITE" id="PS51159"/>
    </source>
</evidence>
<organism evidence="3 4">
    <name type="scientific">Dictyocaulus viviparus</name>
    <name type="common">Bovine lungworm</name>
    <dbReference type="NCBI Taxonomy" id="29172"/>
    <lineage>
        <taxon>Eukaryota</taxon>
        <taxon>Metazoa</taxon>
        <taxon>Ecdysozoa</taxon>
        <taxon>Nematoda</taxon>
        <taxon>Chromadorea</taxon>
        <taxon>Rhabditida</taxon>
        <taxon>Rhabditina</taxon>
        <taxon>Rhabditomorpha</taxon>
        <taxon>Strongyloidea</taxon>
        <taxon>Metastrongylidae</taxon>
        <taxon>Dictyocaulus</taxon>
    </lineage>
</organism>
<dbReference type="PANTHER" id="PTHR12307:SF53">
    <property type="entry name" value="PROTEIN PHOSPHATASE 1 REGULATORY SUBUNIT"/>
    <property type="match status" value="1"/>
</dbReference>
<dbReference type="InterPro" id="IPR050782">
    <property type="entry name" value="PP1_regulatory_subunit_3"/>
</dbReference>
<dbReference type="PROSITE" id="PS51159">
    <property type="entry name" value="CBM21"/>
    <property type="match status" value="1"/>
</dbReference>
<keyword evidence="4" id="KW-1185">Reference proteome</keyword>
<dbReference type="GO" id="GO:0008157">
    <property type="term" value="F:protein phosphatase 1 binding"/>
    <property type="evidence" value="ECO:0007669"/>
    <property type="project" value="TreeGrafter"/>
</dbReference>
<dbReference type="Proteomes" id="UP000053766">
    <property type="component" value="Unassembled WGS sequence"/>
</dbReference>
<protein>
    <submittedName>
        <fullName evidence="3">Putative phosphatase regulatory subunit</fullName>
    </submittedName>
</protein>
<dbReference type="EMBL" id="KN716160">
    <property type="protein sequence ID" value="KJH52710.1"/>
    <property type="molecule type" value="Genomic_DNA"/>
</dbReference>
<dbReference type="Pfam" id="PF03370">
    <property type="entry name" value="CBM_21"/>
    <property type="match status" value="1"/>
</dbReference>
<proteinExistence type="predicted"/>
<feature type="compositionally biased region" description="Polar residues" evidence="1">
    <location>
        <begin position="320"/>
        <end position="332"/>
    </location>
</feature>
<dbReference type="GO" id="GO:0005979">
    <property type="term" value="P:regulation of glycogen biosynthetic process"/>
    <property type="evidence" value="ECO:0007669"/>
    <property type="project" value="TreeGrafter"/>
</dbReference>
<sequence>MNMLIDIVVAVYQPIKHRVFPDYRCTFQGRAISLLATDYQYHSLTSMEETVLSLSDALSCLTIMSTKELNRKKLGLKLVSEKRSLYEYDSPSLYYSNPTDGEPISPDSGFSSDESGSPFVQRDTRSRTLPSALRCSQSKVCTKRVRFADALGLDLEIRQYFTEKESFSFPTQQTSATPEIRLVLSNFTYHSESECNQLACDEKVCLAKLTAHGRSLIGQINVANISFFKEVVVRYTTNDWTTFDEVAASYSHNVFGVHNVDAFVFSISLKSEMKTGQCEFCVRFTVNGFDFWDNNRGKNYQVKMEPKFSSPNLTFEVGPTVSSAPKTNSTFTPRRLRRWRRAQEESDDESSPISIPYRRAV</sequence>
<dbReference type="AlphaFoldDB" id="A0A0D8Y7M5"/>
<dbReference type="PANTHER" id="PTHR12307">
    <property type="entry name" value="PROTEIN PHOSPHATASE 1 REGULATORY SUBUNIT"/>
    <property type="match status" value="1"/>
</dbReference>
<dbReference type="OrthoDB" id="1881at2759"/>
<reference evidence="4" key="2">
    <citation type="journal article" date="2016" name="Sci. Rep.">
        <title>Dictyocaulus viviparus genome, variome and transcriptome elucidate lungworm biology and support future intervention.</title>
        <authorList>
            <person name="McNulty S.N."/>
            <person name="Strube C."/>
            <person name="Rosa B.A."/>
            <person name="Martin J.C."/>
            <person name="Tyagi R."/>
            <person name="Choi Y.J."/>
            <person name="Wang Q."/>
            <person name="Hallsworth Pepin K."/>
            <person name="Zhang X."/>
            <person name="Ozersky P."/>
            <person name="Wilson R.K."/>
            <person name="Sternberg P.W."/>
            <person name="Gasser R.B."/>
            <person name="Mitreva M."/>
        </authorList>
    </citation>
    <scope>NUCLEOTIDE SEQUENCE [LARGE SCALE GENOMIC DNA]</scope>
    <source>
        <strain evidence="4">HannoverDv2000</strain>
    </source>
</reference>
<dbReference type="GO" id="GO:0000164">
    <property type="term" value="C:protein phosphatase type 1 complex"/>
    <property type="evidence" value="ECO:0007669"/>
    <property type="project" value="TreeGrafter"/>
</dbReference>
<dbReference type="STRING" id="29172.A0A0D8Y7M5"/>
<feature type="region of interest" description="Disordered" evidence="1">
    <location>
        <begin position="104"/>
        <end position="125"/>
    </location>
</feature>
<dbReference type="GO" id="GO:2001069">
    <property type="term" value="F:glycogen binding"/>
    <property type="evidence" value="ECO:0007669"/>
    <property type="project" value="TreeGrafter"/>
</dbReference>
<dbReference type="InterPro" id="IPR038175">
    <property type="entry name" value="CBM21_dom_sf"/>
</dbReference>
<evidence type="ECO:0000313" key="4">
    <source>
        <dbReference type="Proteomes" id="UP000053766"/>
    </source>
</evidence>
<name>A0A0D8Y7M5_DICVI</name>
<reference evidence="3 4" key="1">
    <citation type="submission" date="2013-11" db="EMBL/GenBank/DDBJ databases">
        <title>Draft genome of the bovine lungworm Dictyocaulus viviparus.</title>
        <authorList>
            <person name="Mitreva M."/>
        </authorList>
    </citation>
    <scope>NUCLEOTIDE SEQUENCE [LARGE SCALE GENOMIC DNA]</scope>
    <source>
        <strain evidence="3 4">HannoverDv2000</strain>
    </source>
</reference>
<feature type="region of interest" description="Disordered" evidence="1">
    <location>
        <begin position="319"/>
        <end position="361"/>
    </location>
</feature>
<feature type="compositionally biased region" description="Low complexity" evidence="1">
    <location>
        <begin position="351"/>
        <end position="361"/>
    </location>
</feature>
<evidence type="ECO:0000256" key="1">
    <source>
        <dbReference type="SAM" id="MobiDB-lite"/>
    </source>
</evidence>
<dbReference type="Gene3D" id="2.60.40.2440">
    <property type="entry name" value="Carbohydrate binding type-21 domain"/>
    <property type="match status" value="1"/>
</dbReference>
<feature type="domain" description="CBM21" evidence="2">
    <location>
        <begin position="196"/>
        <end position="303"/>
    </location>
</feature>
<accession>A0A0D8Y7M5</accession>
<dbReference type="InterPro" id="IPR005036">
    <property type="entry name" value="CBM21_dom"/>
</dbReference>